<proteinExistence type="predicted"/>
<name>A0A087MFT2_9GAMM</name>
<organism evidence="1 2">
    <name type="scientific">Arenimonas donghaensis DSM 18148 = HO3-R19</name>
    <dbReference type="NCBI Taxonomy" id="1121014"/>
    <lineage>
        <taxon>Bacteria</taxon>
        <taxon>Pseudomonadati</taxon>
        <taxon>Pseudomonadota</taxon>
        <taxon>Gammaproteobacteria</taxon>
        <taxon>Lysobacterales</taxon>
        <taxon>Lysobacteraceae</taxon>
        <taxon>Arenimonas</taxon>
    </lineage>
</organism>
<protein>
    <recommendedName>
        <fullName evidence="3">Glycosyltransferase subfamily 4-like N-terminal domain-containing protein</fullName>
    </recommendedName>
</protein>
<reference evidence="2" key="1">
    <citation type="submission" date="2013-08" db="EMBL/GenBank/DDBJ databases">
        <title>Genome sequencing of Arenimonas donghaensis.</title>
        <authorList>
            <person name="Chen F."/>
            <person name="Wang G."/>
        </authorList>
    </citation>
    <scope>NUCLEOTIDE SEQUENCE [LARGE SCALE GENOMIC DNA]</scope>
    <source>
        <strain evidence="2">HO3-R19</strain>
    </source>
</reference>
<dbReference type="PATRIC" id="fig|1121014.3.peg.2385"/>
<dbReference type="Proteomes" id="UP000029085">
    <property type="component" value="Unassembled WGS sequence"/>
</dbReference>
<dbReference type="AlphaFoldDB" id="A0A087MFT2"/>
<dbReference type="STRING" id="1121014.N788_07410"/>
<accession>A0A087MFT2</accession>
<dbReference type="EMBL" id="AVCJ01000049">
    <property type="protein sequence ID" value="KFL35735.1"/>
    <property type="molecule type" value="Genomic_DNA"/>
</dbReference>
<sequence length="428" mass="45573">MVSHDFPPARSPQAIRAMAFTRRLADEADQVWVLTRSRLPGFAEPALPANVRVLRASPGWLEERIDRLVARRRHSEVDDEAQPTADGSVNASPAALNWKGRAINRLRRTMDALCFPDGRALWVRDARRQLEALCAAQRPNVALVMHEPAASLLVGRQLTRLGIPWLADLADPVLAPYTPWHWRGPAARLEAAALREAGAASATNPATAALLAQRHGPLPHAIAVLPQGFTPQAAVPMPAGNGLRLVYTGRFYPFRDPAALLEAVAATPGVELVIAGPEMPEAVLAAATRHPQAIVLAGELGHRDALALQMTADVLVSVGNAGTAQSPGKVQEYFGAARPLLHVFHDDGDPAPALVQSTGRGLACPARADALATTLRELLALKRGGELGARFDLSPEAVADYHWDAITARLSALLAGLVAADGLVRRGP</sequence>
<dbReference type="Gene3D" id="3.40.50.2000">
    <property type="entry name" value="Glycogen Phosphorylase B"/>
    <property type="match status" value="1"/>
</dbReference>
<reference evidence="1 2" key="2">
    <citation type="journal article" date="2015" name="Stand. Genomic Sci.">
        <title>High quality draft genomic sequence of Arenimonas donghaensis DSM 18148(T).</title>
        <authorList>
            <person name="Chen F."/>
            <person name="Wang H."/>
            <person name="Cao Y."/>
            <person name="Li X."/>
            <person name="Wang G."/>
        </authorList>
    </citation>
    <scope>NUCLEOTIDE SEQUENCE [LARGE SCALE GENOMIC DNA]</scope>
    <source>
        <strain evidence="1 2">HO3-R19</strain>
    </source>
</reference>
<gene>
    <name evidence="1" type="ORF">N788_07410</name>
</gene>
<comment type="caution">
    <text evidence="1">The sequence shown here is derived from an EMBL/GenBank/DDBJ whole genome shotgun (WGS) entry which is preliminary data.</text>
</comment>
<evidence type="ECO:0008006" key="3">
    <source>
        <dbReference type="Google" id="ProtNLM"/>
    </source>
</evidence>
<dbReference type="SUPFAM" id="SSF53756">
    <property type="entry name" value="UDP-Glycosyltransferase/glycogen phosphorylase"/>
    <property type="match status" value="1"/>
</dbReference>
<keyword evidence="2" id="KW-1185">Reference proteome</keyword>
<evidence type="ECO:0000313" key="1">
    <source>
        <dbReference type="EMBL" id="KFL35735.1"/>
    </source>
</evidence>
<evidence type="ECO:0000313" key="2">
    <source>
        <dbReference type="Proteomes" id="UP000029085"/>
    </source>
</evidence>